<dbReference type="SUPFAM" id="SSF81606">
    <property type="entry name" value="PP2C-like"/>
    <property type="match status" value="1"/>
</dbReference>
<dbReference type="InterPro" id="IPR036457">
    <property type="entry name" value="PPM-type-like_dom_sf"/>
</dbReference>
<evidence type="ECO:0000313" key="4">
    <source>
        <dbReference type="EMBL" id="CAL1157500.1"/>
    </source>
</evidence>
<evidence type="ECO:0000259" key="2">
    <source>
        <dbReference type="PROSITE" id="PS51746"/>
    </source>
</evidence>
<dbReference type="PANTHER" id="PTHR47992">
    <property type="entry name" value="PROTEIN PHOSPHATASE"/>
    <property type="match status" value="1"/>
</dbReference>
<evidence type="ECO:0000313" key="5">
    <source>
        <dbReference type="EMBL" id="CAL4791437.1"/>
    </source>
</evidence>
<dbReference type="InterPro" id="IPR001932">
    <property type="entry name" value="PPM-type_phosphatase-like_dom"/>
</dbReference>
<organism evidence="3">
    <name type="scientific">Cladocopium goreaui</name>
    <dbReference type="NCBI Taxonomy" id="2562237"/>
    <lineage>
        <taxon>Eukaryota</taxon>
        <taxon>Sar</taxon>
        <taxon>Alveolata</taxon>
        <taxon>Dinophyceae</taxon>
        <taxon>Suessiales</taxon>
        <taxon>Symbiodiniaceae</taxon>
        <taxon>Cladocopium</taxon>
    </lineage>
</organism>
<gene>
    <name evidence="3" type="ORF">C1SCF055_LOCUS29940</name>
</gene>
<dbReference type="PROSITE" id="PS51746">
    <property type="entry name" value="PPM_2"/>
    <property type="match status" value="1"/>
</dbReference>
<sequence>MELRTPRQPPSGCITTPQRRSPPCTPTKPLWLQRCEDACVQCQYPCSFALDQSSKREDRLALASFGAAFFVAVFDGHRGAEVAALAAQAAPQCWRQRRHAAPEALVEVLRKCQDMARQERLQGGSTAVLMATDGQQLCCCSVGDSRAVARVAAAPSGTLRLTREHSCRVPEEVERIAAAGGCISFGRVGGVLPMTRGLGNFDLEAAGFACIPDVMTLPLMEVSFVVVASDGLWDVISDEECCALVSRGCTADGLVREARQRGSSDDVAVVVTHFPPLSAAGA</sequence>
<keyword evidence="5" id="KW-0418">Kinase</keyword>
<evidence type="ECO:0000313" key="3">
    <source>
        <dbReference type="EMBL" id="CAI4004125.1"/>
    </source>
</evidence>
<dbReference type="Proteomes" id="UP001152797">
    <property type="component" value="Unassembled WGS sequence"/>
</dbReference>
<keyword evidence="6" id="KW-1185">Reference proteome</keyword>
<dbReference type="EMBL" id="CAMXCT010003369">
    <property type="protein sequence ID" value="CAI4004125.1"/>
    <property type="molecule type" value="Genomic_DNA"/>
</dbReference>
<dbReference type="InterPro" id="IPR015655">
    <property type="entry name" value="PP2C"/>
</dbReference>
<evidence type="ECO:0000313" key="6">
    <source>
        <dbReference type="Proteomes" id="UP001152797"/>
    </source>
</evidence>
<comment type="caution">
    <text evidence="3">The sequence shown here is derived from an EMBL/GenBank/DDBJ whole genome shotgun (WGS) entry which is preliminary data.</text>
</comment>
<dbReference type="EMBL" id="CAMXCT020003369">
    <property type="protein sequence ID" value="CAL1157500.1"/>
    <property type="molecule type" value="Genomic_DNA"/>
</dbReference>
<reference evidence="3" key="1">
    <citation type="submission" date="2022-10" db="EMBL/GenBank/DDBJ databases">
        <authorList>
            <person name="Chen Y."/>
            <person name="Dougan E. K."/>
            <person name="Chan C."/>
            <person name="Rhodes N."/>
            <person name="Thang M."/>
        </authorList>
    </citation>
    <scope>NUCLEOTIDE SEQUENCE</scope>
</reference>
<protein>
    <submittedName>
        <fullName evidence="5">Protein kinase and PP2C-like domain-containing protein</fullName>
    </submittedName>
</protein>
<evidence type="ECO:0000256" key="1">
    <source>
        <dbReference type="SAM" id="MobiDB-lite"/>
    </source>
</evidence>
<dbReference type="SMART" id="SM00332">
    <property type="entry name" value="PP2Cc"/>
    <property type="match status" value="1"/>
</dbReference>
<dbReference type="OrthoDB" id="10264738at2759"/>
<accession>A0A9P1D714</accession>
<dbReference type="AlphaFoldDB" id="A0A9P1D714"/>
<dbReference type="EMBL" id="CAMXCT030003369">
    <property type="protein sequence ID" value="CAL4791437.1"/>
    <property type="molecule type" value="Genomic_DNA"/>
</dbReference>
<dbReference type="GO" id="GO:0004722">
    <property type="term" value="F:protein serine/threonine phosphatase activity"/>
    <property type="evidence" value="ECO:0007669"/>
    <property type="project" value="InterPro"/>
</dbReference>
<reference evidence="4" key="2">
    <citation type="submission" date="2024-04" db="EMBL/GenBank/DDBJ databases">
        <authorList>
            <person name="Chen Y."/>
            <person name="Shah S."/>
            <person name="Dougan E. K."/>
            <person name="Thang M."/>
            <person name="Chan C."/>
        </authorList>
    </citation>
    <scope>NUCLEOTIDE SEQUENCE [LARGE SCALE GENOMIC DNA]</scope>
</reference>
<dbReference type="SMART" id="SM00331">
    <property type="entry name" value="PP2C_SIG"/>
    <property type="match status" value="1"/>
</dbReference>
<feature type="region of interest" description="Disordered" evidence="1">
    <location>
        <begin position="1"/>
        <end position="21"/>
    </location>
</feature>
<dbReference type="GO" id="GO:0016301">
    <property type="term" value="F:kinase activity"/>
    <property type="evidence" value="ECO:0007669"/>
    <property type="project" value="UniProtKB-KW"/>
</dbReference>
<name>A0A9P1D714_9DINO</name>
<dbReference type="Pfam" id="PF00481">
    <property type="entry name" value="PP2C"/>
    <property type="match status" value="1"/>
</dbReference>
<keyword evidence="5" id="KW-0808">Transferase</keyword>
<dbReference type="Gene3D" id="3.60.40.10">
    <property type="entry name" value="PPM-type phosphatase domain"/>
    <property type="match status" value="1"/>
</dbReference>
<proteinExistence type="predicted"/>
<feature type="domain" description="PPM-type phosphatase" evidence="2">
    <location>
        <begin position="41"/>
        <end position="274"/>
    </location>
</feature>
<dbReference type="CDD" id="cd00143">
    <property type="entry name" value="PP2Cc"/>
    <property type="match status" value="1"/>
</dbReference>